<proteinExistence type="predicted"/>
<feature type="transmembrane region" description="Helical" evidence="1">
    <location>
        <begin position="70"/>
        <end position="90"/>
    </location>
</feature>
<dbReference type="EMBL" id="PEXQ01000028">
    <property type="protein sequence ID" value="PIU15876.1"/>
    <property type="molecule type" value="Genomic_DNA"/>
</dbReference>
<gene>
    <name evidence="2" type="ORF">COT20_01170</name>
</gene>
<evidence type="ECO:0000313" key="3">
    <source>
        <dbReference type="Proteomes" id="UP000229784"/>
    </source>
</evidence>
<evidence type="ECO:0000313" key="2">
    <source>
        <dbReference type="EMBL" id="PIU15876.1"/>
    </source>
</evidence>
<evidence type="ECO:0000256" key="1">
    <source>
        <dbReference type="SAM" id="Phobius"/>
    </source>
</evidence>
<dbReference type="Proteomes" id="UP000229784">
    <property type="component" value="Unassembled WGS sequence"/>
</dbReference>
<name>A0A2M6XUP3_9BACT</name>
<keyword evidence="1" id="KW-1133">Transmembrane helix</keyword>
<keyword evidence="1" id="KW-0472">Membrane</keyword>
<feature type="transmembrane region" description="Helical" evidence="1">
    <location>
        <begin position="12"/>
        <end position="31"/>
    </location>
</feature>
<feature type="transmembrane region" description="Helical" evidence="1">
    <location>
        <begin position="102"/>
        <end position="123"/>
    </location>
</feature>
<comment type="caution">
    <text evidence="2">The sequence shown here is derived from an EMBL/GenBank/DDBJ whole genome shotgun (WGS) entry which is preliminary data.</text>
</comment>
<organism evidence="2 3">
    <name type="scientific">bacterium (Candidatus Gribaldobacteria) CG08_land_8_20_14_0_20_39_15</name>
    <dbReference type="NCBI Taxonomy" id="2014273"/>
    <lineage>
        <taxon>Bacteria</taxon>
        <taxon>Candidatus Gribaldobacteria</taxon>
    </lineage>
</organism>
<feature type="transmembrane region" description="Helical" evidence="1">
    <location>
        <begin position="135"/>
        <end position="156"/>
    </location>
</feature>
<reference evidence="3" key="1">
    <citation type="submission" date="2017-09" db="EMBL/GenBank/DDBJ databases">
        <title>Depth-based differentiation of microbial function through sediment-hosted aquifers and enrichment of novel symbionts in the deep terrestrial subsurface.</title>
        <authorList>
            <person name="Probst A.J."/>
            <person name="Ladd B."/>
            <person name="Jarett J.K."/>
            <person name="Geller-Mcgrath D.E."/>
            <person name="Sieber C.M.K."/>
            <person name="Emerson J.B."/>
            <person name="Anantharaman K."/>
            <person name="Thomas B.C."/>
            <person name="Malmstrom R."/>
            <person name="Stieglmeier M."/>
            <person name="Klingl A."/>
            <person name="Woyke T."/>
            <person name="Ryan C.M."/>
            <person name="Banfield J.F."/>
        </authorList>
    </citation>
    <scope>NUCLEOTIDE SEQUENCE [LARGE SCALE GENOMIC DNA]</scope>
</reference>
<accession>A0A2M6XUP3</accession>
<feature type="transmembrane region" description="Helical" evidence="1">
    <location>
        <begin position="37"/>
        <end position="58"/>
    </location>
</feature>
<keyword evidence="1" id="KW-0812">Transmembrane</keyword>
<protein>
    <submittedName>
        <fullName evidence="2">Uncharacterized protein</fullName>
    </submittedName>
</protein>
<dbReference type="AlphaFoldDB" id="A0A2M6XUP3"/>
<sequence length="157" mass="17404">MSGLFFSSTAKAVCPVCTIAVTACVGLARWLKIDDSISGLWIGGLIVSLIAWTIDYLNKKNIKFGGRKPLVVIGYYALIILPLYFTGIIGHPFNKCWGLDKLILGIIIGSVLFAAGTILHNYFKKKNNNKSYFPLQKVALPIIPLAIFSIIFYFLMR</sequence>